<comment type="caution">
    <text evidence="5">The sequence shown here is derived from an EMBL/GenBank/DDBJ whole genome shotgun (WGS) entry which is preliminary data.</text>
</comment>
<dbReference type="NCBIfam" id="TIGR02989">
    <property type="entry name" value="Sig-70_gvs1"/>
    <property type="match status" value="1"/>
</dbReference>
<evidence type="ECO:0000313" key="6">
    <source>
        <dbReference type="Proteomes" id="UP001158067"/>
    </source>
</evidence>
<dbReference type="PANTHER" id="PTHR43133">
    <property type="entry name" value="RNA POLYMERASE ECF-TYPE SIGMA FACTO"/>
    <property type="match status" value="1"/>
</dbReference>
<evidence type="ECO:0000256" key="1">
    <source>
        <dbReference type="ARBA" id="ARBA00010641"/>
    </source>
</evidence>
<evidence type="ECO:0000256" key="4">
    <source>
        <dbReference type="ARBA" id="ARBA00023163"/>
    </source>
</evidence>
<name>A0ABY1QCX0_9BACT</name>
<comment type="similarity">
    <text evidence="1">Belongs to the sigma-70 factor family. ECF subfamily.</text>
</comment>
<protein>
    <submittedName>
        <fullName evidence="5">RNA polymerase sigma-70 factor, ECF subfamily</fullName>
    </submittedName>
</protein>
<sequence>MLRLFVRSLLFSGEESREVMQEVAIVLWRKFDSSLDRMSFRRWAFGVARMEALAFRRDRARDRHLFGDDVAELLGQEICNESKGLERQRNVLETCVEKLRPDQRELLQSAYQPGAKMKKMAEELKCTSMTLYKKLHRIRMQLMECTQRELAAEECL</sequence>
<accession>A0ABY1QCX0</accession>
<dbReference type="InterPro" id="IPR039425">
    <property type="entry name" value="RNA_pol_sigma-70-like"/>
</dbReference>
<dbReference type="SUPFAM" id="SSF88659">
    <property type="entry name" value="Sigma3 and sigma4 domains of RNA polymerase sigma factors"/>
    <property type="match status" value="1"/>
</dbReference>
<dbReference type="EMBL" id="FXUG01000010">
    <property type="protein sequence ID" value="SMP67568.1"/>
    <property type="molecule type" value="Genomic_DNA"/>
</dbReference>
<dbReference type="PANTHER" id="PTHR43133:SF51">
    <property type="entry name" value="RNA POLYMERASE SIGMA FACTOR"/>
    <property type="match status" value="1"/>
</dbReference>
<dbReference type="Proteomes" id="UP001158067">
    <property type="component" value="Unassembled WGS sequence"/>
</dbReference>
<dbReference type="Gene3D" id="1.10.10.10">
    <property type="entry name" value="Winged helix-like DNA-binding domain superfamily/Winged helix DNA-binding domain"/>
    <property type="match status" value="1"/>
</dbReference>
<keyword evidence="2" id="KW-0805">Transcription regulation</keyword>
<dbReference type="NCBIfam" id="TIGR02937">
    <property type="entry name" value="sigma70-ECF"/>
    <property type="match status" value="1"/>
</dbReference>
<evidence type="ECO:0000256" key="3">
    <source>
        <dbReference type="ARBA" id="ARBA00023082"/>
    </source>
</evidence>
<proteinExistence type="inferred from homology"/>
<keyword evidence="3" id="KW-0731">Sigma factor</keyword>
<organism evidence="5 6">
    <name type="scientific">Neorhodopirellula lusitana</name>
    <dbReference type="NCBI Taxonomy" id="445327"/>
    <lineage>
        <taxon>Bacteria</taxon>
        <taxon>Pseudomonadati</taxon>
        <taxon>Planctomycetota</taxon>
        <taxon>Planctomycetia</taxon>
        <taxon>Pirellulales</taxon>
        <taxon>Pirellulaceae</taxon>
        <taxon>Neorhodopirellula</taxon>
    </lineage>
</organism>
<dbReference type="InterPro" id="IPR014284">
    <property type="entry name" value="RNA_pol_sigma-70_dom"/>
</dbReference>
<reference evidence="5 6" key="1">
    <citation type="submission" date="2017-05" db="EMBL/GenBank/DDBJ databases">
        <authorList>
            <person name="Varghese N."/>
            <person name="Submissions S."/>
        </authorList>
    </citation>
    <scope>NUCLEOTIDE SEQUENCE [LARGE SCALE GENOMIC DNA]</scope>
    <source>
        <strain evidence="5 6">DSM 25457</strain>
    </source>
</reference>
<dbReference type="Gene3D" id="1.10.1740.10">
    <property type="match status" value="1"/>
</dbReference>
<dbReference type="InterPro" id="IPR036388">
    <property type="entry name" value="WH-like_DNA-bd_sf"/>
</dbReference>
<gene>
    <name evidence="5" type="ORF">SAMN06265222_110204</name>
</gene>
<evidence type="ECO:0000313" key="5">
    <source>
        <dbReference type="EMBL" id="SMP67568.1"/>
    </source>
</evidence>
<dbReference type="InterPro" id="IPR014331">
    <property type="entry name" value="RNA_pol_sigma70_ECF_RHOBA"/>
</dbReference>
<dbReference type="SUPFAM" id="SSF88946">
    <property type="entry name" value="Sigma2 domain of RNA polymerase sigma factors"/>
    <property type="match status" value="1"/>
</dbReference>
<dbReference type="InterPro" id="IPR013325">
    <property type="entry name" value="RNA_pol_sigma_r2"/>
</dbReference>
<evidence type="ECO:0000256" key="2">
    <source>
        <dbReference type="ARBA" id="ARBA00023015"/>
    </source>
</evidence>
<keyword evidence="4" id="KW-0804">Transcription</keyword>
<dbReference type="InterPro" id="IPR013324">
    <property type="entry name" value="RNA_pol_sigma_r3/r4-like"/>
</dbReference>
<keyword evidence="6" id="KW-1185">Reference proteome</keyword>